<keyword evidence="1" id="KW-0472">Membrane</keyword>
<dbReference type="OMA" id="CCCCECA"/>
<name>A0A0L0C8B2_LUCCU</name>
<dbReference type="OrthoDB" id="8046445at2759"/>
<feature type="transmembrane region" description="Helical" evidence="1">
    <location>
        <begin position="30"/>
        <end position="51"/>
    </location>
</feature>
<evidence type="ECO:0000256" key="1">
    <source>
        <dbReference type="SAM" id="Phobius"/>
    </source>
</evidence>
<reference evidence="2 3" key="1">
    <citation type="journal article" date="2015" name="Nat. Commun.">
        <title>Lucilia cuprina genome unlocks parasitic fly biology to underpin future interventions.</title>
        <authorList>
            <person name="Anstead C.A."/>
            <person name="Korhonen P.K."/>
            <person name="Young N.D."/>
            <person name="Hall R.S."/>
            <person name="Jex A.R."/>
            <person name="Murali S.C."/>
            <person name="Hughes D.S."/>
            <person name="Lee S.F."/>
            <person name="Perry T."/>
            <person name="Stroehlein A.J."/>
            <person name="Ansell B.R."/>
            <person name="Breugelmans B."/>
            <person name="Hofmann A."/>
            <person name="Qu J."/>
            <person name="Dugan S."/>
            <person name="Lee S.L."/>
            <person name="Chao H."/>
            <person name="Dinh H."/>
            <person name="Han Y."/>
            <person name="Doddapaneni H.V."/>
            <person name="Worley K.C."/>
            <person name="Muzny D.M."/>
            <person name="Ioannidis P."/>
            <person name="Waterhouse R.M."/>
            <person name="Zdobnov E.M."/>
            <person name="James P.J."/>
            <person name="Bagnall N.H."/>
            <person name="Kotze A.C."/>
            <person name="Gibbs R.A."/>
            <person name="Richards S."/>
            <person name="Batterham P."/>
            <person name="Gasser R.B."/>
        </authorList>
    </citation>
    <scope>NUCLEOTIDE SEQUENCE [LARGE SCALE GENOMIC DNA]</scope>
    <source>
        <strain evidence="2 3">LS</strain>
        <tissue evidence="2">Full body</tissue>
    </source>
</reference>
<keyword evidence="1" id="KW-0812">Transmembrane</keyword>
<keyword evidence="3" id="KW-1185">Reference proteome</keyword>
<accession>A0A0L0C8B2</accession>
<organism evidence="2 3">
    <name type="scientific">Lucilia cuprina</name>
    <name type="common">Green bottle fly</name>
    <name type="synonym">Australian sheep blowfly</name>
    <dbReference type="NCBI Taxonomy" id="7375"/>
    <lineage>
        <taxon>Eukaryota</taxon>
        <taxon>Metazoa</taxon>
        <taxon>Ecdysozoa</taxon>
        <taxon>Arthropoda</taxon>
        <taxon>Hexapoda</taxon>
        <taxon>Insecta</taxon>
        <taxon>Pterygota</taxon>
        <taxon>Neoptera</taxon>
        <taxon>Endopterygota</taxon>
        <taxon>Diptera</taxon>
        <taxon>Brachycera</taxon>
        <taxon>Muscomorpha</taxon>
        <taxon>Oestroidea</taxon>
        <taxon>Calliphoridae</taxon>
        <taxon>Luciliinae</taxon>
        <taxon>Lucilia</taxon>
    </lineage>
</organism>
<dbReference type="EMBL" id="JRES01000760">
    <property type="protein sequence ID" value="KNC28506.1"/>
    <property type="molecule type" value="Genomic_DNA"/>
</dbReference>
<dbReference type="AlphaFoldDB" id="A0A0L0C8B2"/>
<gene>
    <name evidence="2" type="ORF">FF38_05731</name>
</gene>
<evidence type="ECO:0000313" key="2">
    <source>
        <dbReference type="EMBL" id="KNC28506.1"/>
    </source>
</evidence>
<evidence type="ECO:0008006" key="4">
    <source>
        <dbReference type="Google" id="ProtNLM"/>
    </source>
</evidence>
<protein>
    <recommendedName>
        <fullName evidence="4">Protein midgut expression 1</fullName>
    </recommendedName>
</protein>
<dbReference type="Proteomes" id="UP000037069">
    <property type="component" value="Unassembled WGS sequence"/>
</dbReference>
<comment type="caution">
    <text evidence="2">The sequence shown here is derived from an EMBL/GenBank/DDBJ whole genome shotgun (WGS) entry which is preliminary data.</text>
</comment>
<keyword evidence="1" id="KW-1133">Transmembrane helix</keyword>
<evidence type="ECO:0000313" key="3">
    <source>
        <dbReference type="Proteomes" id="UP000037069"/>
    </source>
</evidence>
<proteinExistence type="predicted"/>
<sequence>MCNCLLEVLKCPGKVVCCCCDCACKMLCSLICSAVVLLVIIGLIVYFTVYYHKDSGSSDEVKKMTERVIREAAPQNFRDFFKTIN</sequence>